<keyword evidence="9" id="KW-1185">Reference proteome</keyword>
<dbReference type="Proteomes" id="UP000030889">
    <property type="component" value="Unassembled WGS sequence"/>
</dbReference>
<dbReference type="InterPro" id="IPR020891">
    <property type="entry name" value="UPF0758_CS"/>
</dbReference>
<comment type="similarity">
    <text evidence="6">Belongs to the UPF0758 family.</text>
</comment>
<sequence length="206" mass="22013">MQSLSDRELLSIILGEGSAGYSAVETAGRILDAYDGSLPAMARADMTRLRMTEGIGVKRAAVLTAVFELAGRLHRQEAAAPASIRTKDDVTALFAPLLARLPHEEMWALYLSSANGVIEKMRVSQGGVTALVVDYKLIVKRAVEVLASSLIIVHNHPSGVAAPSPEDISITKRIGDAAALFDIGLVDHIIIADGSSYSFRQYGLIK</sequence>
<evidence type="ECO:0000256" key="5">
    <source>
        <dbReference type="ARBA" id="ARBA00023049"/>
    </source>
</evidence>
<dbReference type="Gene3D" id="3.40.140.10">
    <property type="entry name" value="Cytidine Deaminase, domain 2"/>
    <property type="match status" value="1"/>
</dbReference>
<keyword evidence="2" id="KW-0479">Metal-binding</keyword>
<keyword evidence="3" id="KW-0378">Hydrolase</keyword>
<evidence type="ECO:0000256" key="6">
    <source>
        <dbReference type="RuleBase" id="RU003797"/>
    </source>
</evidence>
<evidence type="ECO:0000256" key="3">
    <source>
        <dbReference type="ARBA" id="ARBA00022801"/>
    </source>
</evidence>
<dbReference type="InterPro" id="IPR046778">
    <property type="entry name" value="UPF0758_N"/>
</dbReference>
<dbReference type="NCBIfam" id="NF000642">
    <property type="entry name" value="PRK00024.1"/>
    <property type="match status" value="1"/>
</dbReference>
<keyword evidence="1" id="KW-0645">Protease</keyword>
<protein>
    <recommendedName>
        <fullName evidence="7">MPN domain-containing protein</fullName>
    </recommendedName>
</protein>
<dbReference type="InterPro" id="IPR025657">
    <property type="entry name" value="RadC_JAB"/>
</dbReference>
<name>A0ABR4YHR2_9BACT</name>
<proteinExistence type="inferred from homology"/>
<evidence type="ECO:0000313" key="9">
    <source>
        <dbReference type="Proteomes" id="UP000030889"/>
    </source>
</evidence>
<dbReference type="PANTHER" id="PTHR30471">
    <property type="entry name" value="DNA REPAIR PROTEIN RADC"/>
    <property type="match status" value="1"/>
</dbReference>
<dbReference type="Pfam" id="PF04002">
    <property type="entry name" value="RadC"/>
    <property type="match status" value="1"/>
</dbReference>
<evidence type="ECO:0000256" key="1">
    <source>
        <dbReference type="ARBA" id="ARBA00022670"/>
    </source>
</evidence>
<reference evidence="8 9" key="1">
    <citation type="submission" date="2014-09" db="EMBL/GenBank/DDBJ databases">
        <title>Alistipes sp. 627, sp. nov., a novel member of the family Rikenellaceae isolated from human faeces.</title>
        <authorList>
            <person name="Shkoporov A.N."/>
            <person name="Chaplin A.V."/>
            <person name="Motuzova O.V."/>
            <person name="Kafarskaia L.I."/>
            <person name="Khokhlova E.V."/>
            <person name="Efimov B.A."/>
        </authorList>
    </citation>
    <scope>NUCLEOTIDE SEQUENCE [LARGE SCALE GENOMIC DNA]</scope>
    <source>
        <strain evidence="8 9">627</strain>
    </source>
</reference>
<organism evidence="8 9">
    <name type="scientific">Alistipes inops</name>
    <dbReference type="NCBI Taxonomy" id="1501391"/>
    <lineage>
        <taxon>Bacteria</taxon>
        <taxon>Pseudomonadati</taxon>
        <taxon>Bacteroidota</taxon>
        <taxon>Bacteroidia</taxon>
        <taxon>Bacteroidales</taxon>
        <taxon>Rikenellaceae</taxon>
        <taxon>Alistipes</taxon>
    </lineage>
</organism>
<feature type="domain" description="MPN" evidence="7">
    <location>
        <begin position="83"/>
        <end position="205"/>
    </location>
</feature>
<accession>A0ABR4YHR2</accession>
<comment type="caution">
    <text evidence="8">The sequence shown here is derived from an EMBL/GenBank/DDBJ whole genome shotgun (WGS) entry which is preliminary data.</text>
</comment>
<dbReference type="SUPFAM" id="SSF102712">
    <property type="entry name" value="JAB1/MPN domain"/>
    <property type="match status" value="1"/>
</dbReference>
<evidence type="ECO:0000256" key="2">
    <source>
        <dbReference type="ARBA" id="ARBA00022723"/>
    </source>
</evidence>
<evidence type="ECO:0000313" key="8">
    <source>
        <dbReference type="EMBL" id="KHE41386.1"/>
    </source>
</evidence>
<dbReference type="NCBIfam" id="TIGR00608">
    <property type="entry name" value="radc"/>
    <property type="match status" value="1"/>
</dbReference>
<dbReference type="PROSITE" id="PS01302">
    <property type="entry name" value="UPF0758"/>
    <property type="match status" value="1"/>
</dbReference>
<dbReference type="EMBL" id="JRGF01000011">
    <property type="protein sequence ID" value="KHE41386.1"/>
    <property type="molecule type" value="Genomic_DNA"/>
</dbReference>
<dbReference type="PANTHER" id="PTHR30471:SF3">
    <property type="entry name" value="UPF0758 PROTEIN YEES-RELATED"/>
    <property type="match status" value="1"/>
</dbReference>
<dbReference type="InterPro" id="IPR037518">
    <property type="entry name" value="MPN"/>
</dbReference>
<dbReference type="CDD" id="cd08071">
    <property type="entry name" value="MPN_DUF2466"/>
    <property type="match status" value="1"/>
</dbReference>
<gene>
    <name evidence="8" type="ORF">LG35_08585</name>
</gene>
<dbReference type="InterPro" id="IPR001405">
    <property type="entry name" value="UPF0758"/>
</dbReference>
<keyword evidence="4" id="KW-0862">Zinc</keyword>
<evidence type="ECO:0000256" key="4">
    <source>
        <dbReference type="ARBA" id="ARBA00022833"/>
    </source>
</evidence>
<dbReference type="Pfam" id="PF20582">
    <property type="entry name" value="UPF0758_N"/>
    <property type="match status" value="1"/>
</dbReference>
<evidence type="ECO:0000259" key="7">
    <source>
        <dbReference type="PROSITE" id="PS50249"/>
    </source>
</evidence>
<keyword evidence="5" id="KW-0482">Metalloprotease</keyword>
<dbReference type="PROSITE" id="PS50249">
    <property type="entry name" value="MPN"/>
    <property type="match status" value="1"/>
</dbReference>